<dbReference type="EMBL" id="JAFIRN010000012">
    <property type="protein sequence ID" value="KAG5838079.1"/>
    <property type="molecule type" value="Genomic_DNA"/>
</dbReference>
<organism evidence="3 4">
    <name type="scientific">Anguilla anguilla</name>
    <name type="common">European freshwater eel</name>
    <name type="synonym">Muraena anguilla</name>
    <dbReference type="NCBI Taxonomy" id="7936"/>
    <lineage>
        <taxon>Eukaryota</taxon>
        <taxon>Metazoa</taxon>
        <taxon>Chordata</taxon>
        <taxon>Craniata</taxon>
        <taxon>Vertebrata</taxon>
        <taxon>Euteleostomi</taxon>
        <taxon>Actinopterygii</taxon>
        <taxon>Neopterygii</taxon>
        <taxon>Teleostei</taxon>
        <taxon>Anguilliformes</taxon>
        <taxon>Anguillidae</taxon>
        <taxon>Anguilla</taxon>
    </lineage>
</organism>
<feature type="region of interest" description="Disordered" evidence="1">
    <location>
        <begin position="116"/>
        <end position="139"/>
    </location>
</feature>
<evidence type="ECO:0000256" key="2">
    <source>
        <dbReference type="SAM" id="Phobius"/>
    </source>
</evidence>
<feature type="transmembrane region" description="Helical" evidence="2">
    <location>
        <begin position="68"/>
        <end position="91"/>
    </location>
</feature>
<evidence type="ECO:0000256" key="1">
    <source>
        <dbReference type="SAM" id="MobiDB-lite"/>
    </source>
</evidence>
<name>A0A9D3RPA1_ANGAN</name>
<dbReference type="AlphaFoldDB" id="A0A9D3RPA1"/>
<protein>
    <submittedName>
        <fullName evidence="3">Uncharacterized protein</fullName>
    </submittedName>
</protein>
<evidence type="ECO:0000313" key="3">
    <source>
        <dbReference type="EMBL" id="KAG5838079.1"/>
    </source>
</evidence>
<comment type="caution">
    <text evidence="3">The sequence shown here is derived from an EMBL/GenBank/DDBJ whole genome shotgun (WGS) entry which is preliminary data.</text>
</comment>
<accession>A0A9D3RPA1</accession>
<proteinExistence type="predicted"/>
<feature type="transmembrane region" description="Helical" evidence="2">
    <location>
        <begin position="12"/>
        <end position="35"/>
    </location>
</feature>
<sequence>MTMSLSSGLGIYHYVSSLIFSVLLFLDRGIIAINFPTSYTHEQLDDNDTGMLLRDNSLKPPPAPQERIHPGVIASVVVVSLIAIVAAVFIIRKYCFHHSEATYRYSVLRGMEEDGTAEDLDSDADLGPSIEDSDEDILE</sequence>
<evidence type="ECO:0000313" key="4">
    <source>
        <dbReference type="Proteomes" id="UP001044222"/>
    </source>
</evidence>
<keyword evidence="4" id="KW-1185">Reference proteome</keyword>
<dbReference type="Proteomes" id="UP001044222">
    <property type="component" value="Chromosome 12"/>
</dbReference>
<reference evidence="3" key="1">
    <citation type="submission" date="2021-01" db="EMBL/GenBank/DDBJ databases">
        <title>A chromosome-scale assembly of European eel, Anguilla anguilla.</title>
        <authorList>
            <person name="Henkel C."/>
            <person name="Jong-Raadsen S.A."/>
            <person name="Dufour S."/>
            <person name="Weltzien F.-A."/>
            <person name="Palstra A.P."/>
            <person name="Pelster B."/>
            <person name="Spaink H.P."/>
            <person name="Van Den Thillart G.E."/>
            <person name="Jansen H."/>
            <person name="Zahm M."/>
            <person name="Klopp C."/>
            <person name="Cedric C."/>
            <person name="Louis A."/>
            <person name="Berthelot C."/>
            <person name="Parey E."/>
            <person name="Roest Crollius H."/>
            <person name="Montfort J."/>
            <person name="Robinson-Rechavi M."/>
            <person name="Bucao C."/>
            <person name="Bouchez O."/>
            <person name="Gislard M."/>
            <person name="Lluch J."/>
            <person name="Milhes M."/>
            <person name="Lampietro C."/>
            <person name="Lopez Roques C."/>
            <person name="Donnadieu C."/>
            <person name="Braasch I."/>
            <person name="Desvignes T."/>
            <person name="Postlethwait J."/>
            <person name="Bobe J."/>
            <person name="Guiguen Y."/>
            <person name="Dirks R."/>
        </authorList>
    </citation>
    <scope>NUCLEOTIDE SEQUENCE</scope>
    <source>
        <strain evidence="3">Tag_6206</strain>
        <tissue evidence="3">Liver</tissue>
    </source>
</reference>
<keyword evidence="2" id="KW-0472">Membrane</keyword>
<keyword evidence="2" id="KW-1133">Transmembrane helix</keyword>
<keyword evidence="2" id="KW-0812">Transmembrane</keyword>
<dbReference type="OrthoDB" id="8948140at2759"/>
<gene>
    <name evidence="3" type="ORF">ANANG_G00219990</name>
</gene>